<organism evidence="2 3">
    <name type="scientific">Cirrhinus molitorella</name>
    <name type="common">mud carp</name>
    <dbReference type="NCBI Taxonomy" id="172907"/>
    <lineage>
        <taxon>Eukaryota</taxon>
        <taxon>Metazoa</taxon>
        <taxon>Chordata</taxon>
        <taxon>Craniata</taxon>
        <taxon>Vertebrata</taxon>
        <taxon>Euteleostomi</taxon>
        <taxon>Actinopterygii</taxon>
        <taxon>Neopterygii</taxon>
        <taxon>Teleostei</taxon>
        <taxon>Ostariophysi</taxon>
        <taxon>Cypriniformes</taxon>
        <taxon>Cyprinidae</taxon>
        <taxon>Labeoninae</taxon>
        <taxon>Labeonini</taxon>
        <taxon>Cirrhinus</taxon>
    </lineage>
</organism>
<dbReference type="Proteomes" id="UP001558613">
    <property type="component" value="Unassembled WGS sequence"/>
</dbReference>
<reference evidence="2 3" key="1">
    <citation type="submission" date="2023-09" db="EMBL/GenBank/DDBJ databases">
        <authorList>
            <person name="Wang M."/>
        </authorList>
    </citation>
    <scope>NUCLEOTIDE SEQUENCE [LARGE SCALE GENOMIC DNA]</scope>
    <source>
        <strain evidence="2">GT-2023</strain>
        <tissue evidence="2">Liver</tissue>
    </source>
</reference>
<keyword evidence="1" id="KW-0175">Coiled coil</keyword>
<protein>
    <submittedName>
        <fullName evidence="2">Uncharacterized protein</fullName>
    </submittedName>
</protein>
<gene>
    <name evidence="2" type="ORF">QQF64_012185</name>
</gene>
<comment type="caution">
    <text evidence="2">The sequence shown here is derived from an EMBL/GenBank/DDBJ whole genome shotgun (WGS) entry which is preliminary data.</text>
</comment>
<evidence type="ECO:0000313" key="2">
    <source>
        <dbReference type="EMBL" id="KAL1256640.1"/>
    </source>
</evidence>
<evidence type="ECO:0000313" key="3">
    <source>
        <dbReference type="Proteomes" id="UP001558613"/>
    </source>
</evidence>
<name>A0ABR3LUQ2_9TELE</name>
<proteinExistence type="predicted"/>
<feature type="coiled-coil region" evidence="1">
    <location>
        <begin position="21"/>
        <end position="48"/>
    </location>
</feature>
<accession>A0ABR3LUQ2</accession>
<keyword evidence="3" id="KW-1185">Reference proteome</keyword>
<dbReference type="EMBL" id="JAYMGO010000018">
    <property type="protein sequence ID" value="KAL1256640.1"/>
    <property type="molecule type" value="Genomic_DNA"/>
</dbReference>
<evidence type="ECO:0000256" key="1">
    <source>
        <dbReference type="SAM" id="Coils"/>
    </source>
</evidence>
<sequence>MDDNSRTRGRRIKVRVQPHLLSLAMEALEQAEKAVDQEVQNIKEDGKDNAEEAVNLDFDVDTAFDFLYMNSDPDEDFCSENHEEEPHNNA</sequence>